<dbReference type="EMBL" id="JACATZ010000001">
    <property type="protein sequence ID" value="NWJ45554.1"/>
    <property type="molecule type" value="Genomic_DNA"/>
</dbReference>
<accession>A0A8T7LU59</accession>
<evidence type="ECO:0000313" key="5">
    <source>
        <dbReference type="Proteomes" id="UP000521676"/>
    </source>
</evidence>
<feature type="compositionally biased region" description="Polar residues" evidence="1">
    <location>
        <begin position="105"/>
        <end position="116"/>
    </location>
</feature>
<dbReference type="Pfam" id="PF13699">
    <property type="entry name" value="eCIS_core"/>
    <property type="match status" value="1"/>
</dbReference>
<evidence type="ECO:0000313" key="4">
    <source>
        <dbReference type="EMBL" id="WJW67427.1"/>
    </source>
</evidence>
<dbReference type="RefSeq" id="WP_341469320.1">
    <property type="nucleotide sequence ID" value="NZ_CP128399.1"/>
</dbReference>
<reference evidence="4" key="2">
    <citation type="journal article" date="2024" name="Nature">
        <title>Anoxygenic phototroph of the Chloroflexota uses a type I reaction centre.</title>
        <authorList>
            <person name="Tsuji J.M."/>
            <person name="Shaw N.A."/>
            <person name="Nagashima S."/>
            <person name="Venkiteswaran J.J."/>
            <person name="Schiff S.L."/>
            <person name="Watanabe T."/>
            <person name="Fukui M."/>
            <person name="Hanada S."/>
            <person name="Tank M."/>
            <person name="Neufeld J.D."/>
        </authorList>
    </citation>
    <scope>NUCLEOTIDE SEQUENCE</scope>
    <source>
        <strain evidence="4">L227-S17</strain>
    </source>
</reference>
<dbReference type="Proteomes" id="UP000521676">
    <property type="component" value="Unassembled WGS sequence"/>
</dbReference>
<keyword evidence="6" id="KW-1185">Reference proteome</keyword>
<protein>
    <submittedName>
        <fullName evidence="3">DUF4157 domain-containing protein</fullName>
    </submittedName>
</protein>
<name>A0A8T7LU59_9CHLR</name>
<evidence type="ECO:0000313" key="3">
    <source>
        <dbReference type="EMBL" id="NWJ45554.1"/>
    </source>
</evidence>
<evidence type="ECO:0000313" key="6">
    <source>
        <dbReference type="Proteomes" id="UP001431572"/>
    </source>
</evidence>
<reference evidence="3 5" key="1">
    <citation type="submission" date="2020-06" db="EMBL/GenBank/DDBJ databases">
        <title>Anoxygenic phototrophic Chloroflexota member uses a Type I reaction center.</title>
        <authorList>
            <person name="Tsuji J.M."/>
            <person name="Shaw N.A."/>
            <person name="Nagashima S."/>
            <person name="Venkiteswaran J."/>
            <person name="Schiff S.L."/>
            <person name="Hanada S."/>
            <person name="Tank M."/>
            <person name="Neufeld J.D."/>
        </authorList>
    </citation>
    <scope>NUCLEOTIDE SEQUENCE [LARGE SCALE GENOMIC DNA]</scope>
    <source>
        <strain evidence="3">L227-S17</strain>
    </source>
</reference>
<evidence type="ECO:0000259" key="2">
    <source>
        <dbReference type="Pfam" id="PF13699"/>
    </source>
</evidence>
<feature type="domain" description="eCIS core" evidence="2">
    <location>
        <begin position="104"/>
        <end position="171"/>
    </location>
</feature>
<feature type="region of interest" description="Disordered" evidence="1">
    <location>
        <begin position="194"/>
        <end position="266"/>
    </location>
</feature>
<sequence>MSNEAMFERERSSQSPEAEEASETIAEQTPVVSPVAASAMLGGQMSKVQRRALVQNVAENFGNKQVQRMLGTVSRSASSGPEGGSLEEELADAVQSERGRGASLPESTRSTIESNLGQDMSQLKVSVNSDLNQAMGARAFTSGQNVVLRDTADLSDISLLTHEATHAIQQGFSTTRPTSIGAADTEHEHAAERNATQAGVANGVQRHAESDEVQMKRDEAVQREAEDEELQMKRDETVQREADDEELQMKRDEAVQREAEDEELQG</sequence>
<feature type="region of interest" description="Disordered" evidence="1">
    <location>
        <begin position="1"/>
        <end position="31"/>
    </location>
</feature>
<organism evidence="3 5">
    <name type="scientific">Candidatus Chlorohelix allophototropha</name>
    <dbReference type="NCBI Taxonomy" id="3003348"/>
    <lineage>
        <taxon>Bacteria</taxon>
        <taxon>Bacillati</taxon>
        <taxon>Chloroflexota</taxon>
        <taxon>Chloroflexia</taxon>
        <taxon>Candidatus Chloroheliales</taxon>
        <taxon>Candidatus Chloroheliaceae</taxon>
        <taxon>Candidatus Chlorohelix</taxon>
    </lineage>
</organism>
<feature type="compositionally biased region" description="Basic and acidic residues" evidence="1">
    <location>
        <begin position="1"/>
        <end position="12"/>
    </location>
</feature>
<proteinExistence type="predicted"/>
<gene>
    <name evidence="3" type="ORF">HXX08_06725</name>
    <name evidence="4" type="ORF">OZ401_000693</name>
</gene>
<dbReference type="InterPro" id="IPR025295">
    <property type="entry name" value="eCIS_core_dom"/>
</dbReference>
<dbReference type="Proteomes" id="UP001431572">
    <property type="component" value="Chromosome 1"/>
</dbReference>
<evidence type="ECO:0000256" key="1">
    <source>
        <dbReference type="SAM" id="MobiDB-lite"/>
    </source>
</evidence>
<feature type="compositionally biased region" description="Basic and acidic residues" evidence="1">
    <location>
        <begin position="206"/>
        <end position="258"/>
    </location>
</feature>
<dbReference type="AlphaFoldDB" id="A0A8T7LU59"/>
<feature type="region of interest" description="Disordered" evidence="1">
    <location>
        <begin position="64"/>
        <end position="116"/>
    </location>
</feature>
<dbReference type="EMBL" id="CP128399">
    <property type="protein sequence ID" value="WJW67427.1"/>
    <property type="molecule type" value="Genomic_DNA"/>
</dbReference>